<dbReference type="Gene3D" id="3.40.50.300">
    <property type="entry name" value="P-loop containing nucleotide triphosphate hydrolases"/>
    <property type="match status" value="1"/>
</dbReference>
<dbReference type="InterPro" id="IPR017871">
    <property type="entry name" value="ABC_transporter-like_CS"/>
</dbReference>
<evidence type="ECO:0000256" key="13">
    <source>
        <dbReference type="ARBA" id="ARBA00039098"/>
    </source>
</evidence>
<name>A0ABU0AW59_9FIRM</name>
<keyword evidence="10" id="KW-0921">Nickel transport</keyword>
<keyword evidence="7 17" id="KW-0067">ATP-binding</keyword>
<dbReference type="Proteomes" id="UP001236559">
    <property type="component" value="Unassembled WGS sequence"/>
</dbReference>
<keyword evidence="6" id="KW-0547">Nucleotide-binding</keyword>
<dbReference type="EC" id="7.2.2.11" evidence="13"/>
<evidence type="ECO:0000256" key="11">
    <source>
        <dbReference type="ARBA" id="ARBA00023136"/>
    </source>
</evidence>
<dbReference type="InterPro" id="IPR003439">
    <property type="entry name" value="ABC_transporter-like_ATP-bd"/>
</dbReference>
<keyword evidence="5" id="KW-0533">Nickel</keyword>
<dbReference type="RefSeq" id="WP_023055952.1">
    <property type="nucleotide sequence ID" value="NZ_JAUSTN010000007.1"/>
</dbReference>
<dbReference type="InterPro" id="IPR027417">
    <property type="entry name" value="P-loop_NTPase"/>
</dbReference>
<keyword evidence="4" id="KW-1003">Cell membrane</keyword>
<reference evidence="17 18" key="1">
    <citation type="submission" date="2023-07" db="EMBL/GenBank/DDBJ databases">
        <title>Genomic Encyclopedia of Type Strains, Phase IV (KMG-IV): sequencing the most valuable type-strain genomes for metagenomic binning, comparative biology and taxonomic classification.</title>
        <authorList>
            <person name="Goeker M."/>
        </authorList>
    </citation>
    <scope>NUCLEOTIDE SEQUENCE [LARGE SCALE GENOMIC DNA]</scope>
    <source>
        <strain evidence="17 18">DSM 22616</strain>
    </source>
</reference>
<comment type="similarity">
    <text evidence="2">Belongs to the ABC transporter superfamily.</text>
</comment>
<proteinExistence type="inferred from homology"/>
<evidence type="ECO:0000256" key="10">
    <source>
        <dbReference type="ARBA" id="ARBA00023112"/>
    </source>
</evidence>
<evidence type="ECO:0000256" key="9">
    <source>
        <dbReference type="ARBA" id="ARBA00023065"/>
    </source>
</evidence>
<keyword evidence="9" id="KW-0406">Ion transport</keyword>
<keyword evidence="11" id="KW-0472">Membrane</keyword>
<dbReference type="InterPro" id="IPR050388">
    <property type="entry name" value="ABC_Ni/Peptide_Import"/>
</dbReference>
<evidence type="ECO:0000256" key="1">
    <source>
        <dbReference type="ARBA" id="ARBA00004202"/>
    </source>
</evidence>
<sequence>MNLLEIENLSISFEQYVKGMRKRIINVVHDLNITVKEGEILAIFGASGSGKSLLAHSILGLLPYNAKVSGNYVFKGKSYNYSQLCTLRGREISLVPQSITSLNPLLKTKKQINLGLNSYEKSKADKIFKDFGLSEKVYDLYPHELSGGMARRVLVSSAIVKDVSLIVADEPTPGMDDDSLEEITKMFKALRGQGKSLLLITHDIDMATALADRIGIFYDGTIIEVEEACKFKGQGLELKHPYSKALLRALPKNGFLGPDEDIKKCLK</sequence>
<evidence type="ECO:0000259" key="16">
    <source>
        <dbReference type="PROSITE" id="PS50893"/>
    </source>
</evidence>
<gene>
    <name evidence="17" type="ORF">J2S72_001471</name>
</gene>
<evidence type="ECO:0000256" key="8">
    <source>
        <dbReference type="ARBA" id="ARBA00022967"/>
    </source>
</evidence>
<comment type="subunit">
    <text evidence="12">The complex is composed of two ATP-binding proteins (NikD and NikE), two transmembrane proteins (NikB and NikC) and a solute-binding protein (NikA).</text>
</comment>
<accession>A0ABU0AW59</accession>
<evidence type="ECO:0000313" key="17">
    <source>
        <dbReference type="EMBL" id="MDQ0275444.1"/>
    </source>
</evidence>
<dbReference type="Pfam" id="PF00005">
    <property type="entry name" value="ABC_tran"/>
    <property type="match status" value="1"/>
</dbReference>
<evidence type="ECO:0000256" key="12">
    <source>
        <dbReference type="ARBA" id="ARBA00038669"/>
    </source>
</evidence>
<evidence type="ECO:0000256" key="2">
    <source>
        <dbReference type="ARBA" id="ARBA00005417"/>
    </source>
</evidence>
<dbReference type="GO" id="GO:0005524">
    <property type="term" value="F:ATP binding"/>
    <property type="evidence" value="ECO:0007669"/>
    <property type="project" value="UniProtKB-KW"/>
</dbReference>
<dbReference type="PANTHER" id="PTHR43297">
    <property type="entry name" value="OLIGOPEPTIDE TRANSPORT ATP-BINDING PROTEIN APPD"/>
    <property type="match status" value="1"/>
</dbReference>
<evidence type="ECO:0000256" key="7">
    <source>
        <dbReference type="ARBA" id="ARBA00022840"/>
    </source>
</evidence>
<evidence type="ECO:0000256" key="14">
    <source>
        <dbReference type="ARBA" id="ARBA00044143"/>
    </source>
</evidence>
<keyword evidence="18" id="KW-1185">Reference proteome</keyword>
<feature type="domain" description="ABC transporter" evidence="16">
    <location>
        <begin position="4"/>
        <end position="244"/>
    </location>
</feature>
<comment type="caution">
    <text evidence="17">The sequence shown here is derived from an EMBL/GenBank/DDBJ whole genome shotgun (WGS) entry which is preliminary data.</text>
</comment>
<evidence type="ECO:0000256" key="5">
    <source>
        <dbReference type="ARBA" id="ARBA00022596"/>
    </source>
</evidence>
<dbReference type="PROSITE" id="PS50893">
    <property type="entry name" value="ABC_TRANSPORTER_2"/>
    <property type="match status" value="1"/>
</dbReference>
<organism evidence="17 18">
    <name type="scientific">Peptoniphilus koenoeneniae</name>
    <dbReference type="NCBI Taxonomy" id="507751"/>
    <lineage>
        <taxon>Bacteria</taxon>
        <taxon>Bacillati</taxon>
        <taxon>Bacillota</taxon>
        <taxon>Tissierellia</taxon>
        <taxon>Tissierellales</taxon>
        <taxon>Peptoniphilaceae</taxon>
        <taxon>Peptoniphilus</taxon>
    </lineage>
</organism>
<keyword evidence="8" id="KW-1278">Translocase</keyword>
<dbReference type="EMBL" id="JAUSTN010000007">
    <property type="protein sequence ID" value="MDQ0275444.1"/>
    <property type="molecule type" value="Genomic_DNA"/>
</dbReference>
<evidence type="ECO:0000256" key="3">
    <source>
        <dbReference type="ARBA" id="ARBA00022448"/>
    </source>
</evidence>
<dbReference type="PROSITE" id="PS00211">
    <property type="entry name" value="ABC_TRANSPORTER_1"/>
    <property type="match status" value="1"/>
</dbReference>
<evidence type="ECO:0000313" key="18">
    <source>
        <dbReference type="Proteomes" id="UP001236559"/>
    </source>
</evidence>
<dbReference type="SUPFAM" id="SSF52540">
    <property type="entry name" value="P-loop containing nucleoside triphosphate hydrolases"/>
    <property type="match status" value="1"/>
</dbReference>
<evidence type="ECO:0000256" key="6">
    <source>
        <dbReference type="ARBA" id="ARBA00022741"/>
    </source>
</evidence>
<dbReference type="PANTHER" id="PTHR43297:SF13">
    <property type="entry name" value="NICKEL ABC TRANSPORTER, ATP-BINDING PROTEIN"/>
    <property type="match status" value="1"/>
</dbReference>
<dbReference type="InterPro" id="IPR003593">
    <property type="entry name" value="AAA+_ATPase"/>
</dbReference>
<evidence type="ECO:0000256" key="15">
    <source>
        <dbReference type="ARBA" id="ARBA00048610"/>
    </source>
</evidence>
<dbReference type="SMART" id="SM00382">
    <property type="entry name" value="AAA"/>
    <property type="match status" value="1"/>
</dbReference>
<evidence type="ECO:0000256" key="4">
    <source>
        <dbReference type="ARBA" id="ARBA00022475"/>
    </source>
</evidence>
<protein>
    <recommendedName>
        <fullName evidence="14">Nickel import system ATP-binding protein NikD</fullName>
        <ecNumber evidence="13">7.2.2.11</ecNumber>
    </recommendedName>
</protein>
<comment type="catalytic activity">
    <reaction evidence="15">
        <text>Ni(2+)(out) + ATP + H2O = Ni(2+)(in) + ADP + phosphate + H(+)</text>
        <dbReference type="Rhea" id="RHEA:15557"/>
        <dbReference type="ChEBI" id="CHEBI:15377"/>
        <dbReference type="ChEBI" id="CHEBI:15378"/>
        <dbReference type="ChEBI" id="CHEBI:30616"/>
        <dbReference type="ChEBI" id="CHEBI:43474"/>
        <dbReference type="ChEBI" id="CHEBI:49786"/>
        <dbReference type="ChEBI" id="CHEBI:456216"/>
        <dbReference type="EC" id="7.2.2.11"/>
    </reaction>
    <physiologicalReaction direction="left-to-right" evidence="15">
        <dbReference type="Rhea" id="RHEA:15558"/>
    </physiologicalReaction>
</comment>
<comment type="subcellular location">
    <subcellularLocation>
        <location evidence="1">Cell membrane</location>
        <topology evidence="1">Peripheral membrane protein</topology>
    </subcellularLocation>
</comment>
<keyword evidence="3" id="KW-0813">Transport</keyword>